<sequence>MAVTVTPLTQQDHTQWATLWRQYLSETATTTLPDSQLHSTFTRLVAPDGDIHGLVLHDSETDNLLGLANFTRLASPWSEKGICYMSDLFVAENERSKGYERMLMDAVAEAGRRFNCRRVSWITQTDNAVARRLYDKLATSKDVYYRWDLE</sequence>
<dbReference type="PROSITE" id="PS51186">
    <property type="entry name" value="GNAT"/>
    <property type="match status" value="1"/>
</dbReference>
<dbReference type="InterPro" id="IPR016181">
    <property type="entry name" value="Acyl_CoA_acyltransferase"/>
</dbReference>
<feature type="domain" description="N-acetyltransferase" evidence="3">
    <location>
        <begin position="3"/>
        <end position="150"/>
    </location>
</feature>
<keyword evidence="1" id="KW-0808">Transferase</keyword>
<evidence type="ECO:0000313" key="5">
    <source>
        <dbReference type="Proteomes" id="UP000799764"/>
    </source>
</evidence>
<evidence type="ECO:0000256" key="1">
    <source>
        <dbReference type="ARBA" id="ARBA00022679"/>
    </source>
</evidence>
<accession>A0A9P4UIE8</accession>
<dbReference type="Gene3D" id="3.40.630.30">
    <property type="match status" value="1"/>
</dbReference>
<organism evidence="4 5">
    <name type="scientific">Karstenula rhodostoma CBS 690.94</name>
    <dbReference type="NCBI Taxonomy" id="1392251"/>
    <lineage>
        <taxon>Eukaryota</taxon>
        <taxon>Fungi</taxon>
        <taxon>Dikarya</taxon>
        <taxon>Ascomycota</taxon>
        <taxon>Pezizomycotina</taxon>
        <taxon>Dothideomycetes</taxon>
        <taxon>Pleosporomycetidae</taxon>
        <taxon>Pleosporales</taxon>
        <taxon>Massarineae</taxon>
        <taxon>Didymosphaeriaceae</taxon>
        <taxon>Karstenula</taxon>
    </lineage>
</organism>
<dbReference type="PANTHER" id="PTHR10545">
    <property type="entry name" value="DIAMINE N-ACETYLTRANSFERASE"/>
    <property type="match status" value="1"/>
</dbReference>
<dbReference type="Proteomes" id="UP000799764">
    <property type="component" value="Unassembled WGS sequence"/>
</dbReference>
<comment type="caution">
    <text evidence="4">The sequence shown here is derived from an EMBL/GenBank/DDBJ whole genome shotgun (WGS) entry which is preliminary data.</text>
</comment>
<dbReference type="OrthoDB" id="9975416at2759"/>
<name>A0A9P4UIE8_9PLEO</name>
<dbReference type="CDD" id="cd04301">
    <property type="entry name" value="NAT_SF"/>
    <property type="match status" value="1"/>
</dbReference>
<dbReference type="InterPro" id="IPR051016">
    <property type="entry name" value="Diverse_Substrate_AcTransf"/>
</dbReference>
<evidence type="ECO:0000259" key="3">
    <source>
        <dbReference type="PROSITE" id="PS51186"/>
    </source>
</evidence>
<gene>
    <name evidence="4" type="ORF">P171DRAFT_480167</name>
</gene>
<keyword evidence="5" id="KW-1185">Reference proteome</keyword>
<dbReference type="EMBL" id="MU001493">
    <property type="protein sequence ID" value="KAF2451130.1"/>
    <property type="molecule type" value="Genomic_DNA"/>
</dbReference>
<dbReference type="SUPFAM" id="SSF55729">
    <property type="entry name" value="Acyl-CoA N-acyltransferases (Nat)"/>
    <property type="match status" value="1"/>
</dbReference>
<keyword evidence="2" id="KW-0012">Acyltransferase</keyword>
<dbReference type="PANTHER" id="PTHR10545:SF42">
    <property type="entry name" value="ACETYLTRANSFERASE"/>
    <property type="match status" value="1"/>
</dbReference>
<dbReference type="AlphaFoldDB" id="A0A9P4UIE8"/>
<dbReference type="GO" id="GO:0008080">
    <property type="term" value="F:N-acetyltransferase activity"/>
    <property type="evidence" value="ECO:0007669"/>
    <property type="project" value="TreeGrafter"/>
</dbReference>
<dbReference type="Pfam" id="PF00583">
    <property type="entry name" value="Acetyltransf_1"/>
    <property type="match status" value="1"/>
</dbReference>
<evidence type="ECO:0000256" key="2">
    <source>
        <dbReference type="ARBA" id="ARBA00023315"/>
    </source>
</evidence>
<proteinExistence type="predicted"/>
<protein>
    <submittedName>
        <fullName evidence="4">Acetyltransferase</fullName>
    </submittedName>
</protein>
<evidence type="ECO:0000313" key="4">
    <source>
        <dbReference type="EMBL" id="KAF2451130.1"/>
    </source>
</evidence>
<reference evidence="4" key="1">
    <citation type="journal article" date="2020" name="Stud. Mycol.">
        <title>101 Dothideomycetes genomes: a test case for predicting lifestyles and emergence of pathogens.</title>
        <authorList>
            <person name="Haridas S."/>
            <person name="Albert R."/>
            <person name="Binder M."/>
            <person name="Bloem J."/>
            <person name="Labutti K."/>
            <person name="Salamov A."/>
            <person name="Andreopoulos B."/>
            <person name="Baker S."/>
            <person name="Barry K."/>
            <person name="Bills G."/>
            <person name="Bluhm B."/>
            <person name="Cannon C."/>
            <person name="Castanera R."/>
            <person name="Culley D."/>
            <person name="Daum C."/>
            <person name="Ezra D."/>
            <person name="Gonzalez J."/>
            <person name="Henrissat B."/>
            <person name="Kuo A."/>
            <person name="Liang C."/>
            <person name="Lipzen A."/>
            <person name="Lutzoni F."/>
            <person name="Magnuson J."/>
            <person name="Mondo S."/>
            <person name="Nolan M."/>
            <person name="Ohm R."/>
            <person name="Pangilinan J."/>
            <person name="Park H.-J."/>
            <person name="Ramirez L."/>
            <person name="Alfaro M."/>
            <person name="Sun H."/>
            <person name="Tritt A."/>
            <person name="Yoshinaga Y."/>
            <person name="Zwiers L.-H."/>
            <person name="Turgeon B."/>
            <person name="Goodwin S."/>
            <person name="Spatafora J."/>
            <person name="Crous P."/>
            <person name="Grigoriev I."/>
        </authorList>
    </citation>
    <scope>NUCLEOTIDE SEQUENCE</scope>
    <source>
        <strain evidence="4">CBS 690.94</strain>
    </source>
</reference>
<dbReference type="InterPro" id="IPR000182">
    <property type="entry name" value="GNAT_dom"/>
</dbReference>